<dbReference type="EMBL" id="JAACXV010012479">
    <property type="protein sequence ID" value="KAF7274608.1"/>
    <property type="molecule type" value="Genomic_DNA"/>
</dbReference>
<organism evidence="1 2">
    <name type="scientific">Rhynchophorus ferrugineus</name>
    <name type="common">Red palm weevil</name>
    <name type="synonym">Curculio ferrugineus</name>
    <dbReference type="NCBI Taxonomy" id="354439"/>
    <lineage>
        <taxon>Eukaryota</taxon>
        <taxon>Metazoa</taxon>
        <taxon>Ecdysozoa</taxon>
        <taxon>Arthropoda</taxon>
        <taxon>Hexapoda</taxon>
        <taxon>Insecta</taxon>
        <taxon>Pterygota</taxon>
        <taxon>Neoptera</taxon>
        <taxon>Endopterygota</taxon>
        <taxon>Coleoptera</taxon>
        <taxon>Polyphaga</taxon>
        <taxon>Cucujiformia</taxon>
        <taxon>Curculionidae</taxon>
        <taxon>Dryophthorinae</taxon>
        <taxon>Rhynchophorus</taxon>
    </lineage>
</organism>
<name>A0A834I9L0_RHYFE</name>
<evidence type="ECO:0000313" key="1">
    <source>
        <dbReference type="EMBL" id="KAF7274608.1"/>
    </source>
</evidence>
<dbReference type="Proteomes" id="UP000625711">
    <property type="component" value="Unassembled WGS sequence"/>
</dbReference>
<proteinExistence type="predicted"/>
<comment type="caution">
    <text evidence="1">The sequence shown here is derived from an EMBL/GenBank/DDBJ whole genome shotgun (WGS) entry which is preliminary data.</text>
</comment>
<protein>
    <submittedName>
        <fullName evidence="1">Uncharacterized protein</fullName>
    </submittedName>
</protein>
<reference evidence="1" key="1">
    <citation type="submission" date="2020-08" db="EMBL/GenBank/DDBJ databases">
        <title>Genome sequencing and assembly of the red palm weevil Rhynchophorus ferrugineus.</title>
        <authorList>
            <person name="Dias G.B."/>
            <person name="Bergman C.M."/>
            <person name="Manee M."/>
        </authorList>
    </citation>
    <scope>NUCLEOTIDE SEQUENCE</scope>
    <source>
        <strain evidence="1">AA-2017</strain>
        <tissue evidence="1">Whole larva</tissue>
    </source>
</reference>
<evidence type="ECO:0000313" key="2">
    <source>
        <dbReference type="Proteomes" id="UP000625711"/>
    </source>
</evidence>
<gene>
    <name evidence="1" type="ORF">GWI33_012717</name>
</gene>
<accession>A0A834I9L0</accession>
<sequence>MVKAPNISKKWRRSCDPSVRYTRLSSCGRSCVFVRPRPRSILSKVLLDQIGSSFCVTRPKRQIAVSRVPPLEFAAGQHQPGSPSSPVRPKPHTSHLIRCTLGSMETFVVIGVCLLCYQALDFVLQCANSSRRDGEDPASLTSVDVLESEARQEIYTVAGNANTVHQSSL</sequence>
<keyword evidence="2" id="KW-1185">Reference proteome</keyword>
<dbReference type="AlphaFoldDB" id="A0A834I9L0"/>
<dbReference type="OrthoDB" id="8052577at2759"/>